<evidence type="ECO:0000313" key="15">
    <source>
        <dbReference type="Proteomes" id="UP000070452"/>
    </source>
</evidence>
<accession>A0A132P5T3</accession>
<dbReference type="Proteomes" id="UP000275747">
    <property type="component" value="Chromosome"/>
</dbReference>
<dbReference type="PATRIC" id="fig|1352.1358.peg.30"/>
<dbReference type="Proteomes" id="UP000249070">
    <property type="component" value="Unassembled WGS sequence"/>
</dbReference>
<reference evidence="9" key="9">
    <citation type="submission" date="2023-03" db="EMBL/GenBank/DDBJ databases">
        <authorList>
            <person name="Shen W."/>
            <person name="Cai J."/>
        </authorList>
    </citation>
    <scope>NUCLEOTIDE SEQUENCE</scope>
    <source>
        <strain evidence="9">B1010-2</strain>
    </source>
</reference>
<dbReference type="SFLD" id="SFLDG01129">
    <property type="entry name" value="C1.5:_HAD__Beta-PGM__Phosphata"/>
    <property type="match status" value="1"/>
</dbReference>
<reference evidence="8 15" key="2">
    <citation type="submission" date="2016-01" db="EMBL/GenBank/DDBJ databases">
        <title>Molecular Mechanisms for transfer of large genomic segments between Enterococcus faecium strains.</title>
        <authorList>
            <person name="Garcia-Solache M.A."/>
            <person name="Lebreton F."/>
            <person name="Mclaughlin R.E."/>
            <person name="Whiteaker J.D."/>
            <person name="Gilmore M.S."/>
            <person name="Rice L.B."/>
        </authorList>
    </citation>
    <scope>NUCLEOTIDE SEQUENCE [LARGE SCALE GENOMIC DNA]</scope>
    <source>
        <strain evidence="8 15">D344RRF x C68</strain>
    </source>
</reference>
<dbReference type="EMBL" id="CP033041">
    <property type="protein sequence ID" value="AYM71776.1"/>
    <property type="molecule type" value="Genomic_DNA"/>
</dbReference>
<dbReference type="AlphaFoldDB" id="A0A132P5T3"/>
<evidence type="ECO:0000313" key="9">
    <source>
        <dbReference type="EMBL" id="MDT2368614.1"/>
    </source>
</evidence>
<evidence type="ECO:0000313" key="22">
    <source>
        <dbReference type="Proteomes" id="UP000469871"/>
    </source>
</evidence>
<dbReference type="Proteomes" id="UP000469871">
    <property type="component" value="Unassembled WGS sequence"/>
</dbReference>
<evidence type="ECO:0000313" key="12">
    <source>
        <dbReference type="EMBL" id="RBS31195.1"/>
    </source>
</evidence>
<evidence type="ECO:0000313" key="20">
    <source>
        <dbReference type="Proteomes" id="UP000275747"/>
    </source>
</evidence>
<dbReference type="Pfam" id="PF00702">
    <property type="entry name" value="Hydrolase"/>
    <property type="match status" value="1"/>
</dbReference>
<dbReference type="SFLD" id="SFLDS00003">
    <property type="entry name" value="Haloacid_Dehalogenase"/>
    <property type="match status" value="1"/>
</dbReference>
<dbReference type="RefSeq" id="WP_002288638.1">
    <property type="nucleotide sequence ID" value="NZ_AP022341.1"/>
</dbReference>
<evidence type="ECO:0000313" key="13">
    <source>
        <dbReference type="EMBL" id="RXU87739.1"/>
    </source>
</evidence>
<dbReference type="CDD" id="cd07505">
    <property type="entry name" value="HAD_BPGM-like"/>
    <property type="match status" value="1"/>
</dbReference>
<dbReference type="Proteomes" id="UP000289562">
    <property type="component" value="Unassembled WGS sequence"/>
</dbReference>
<dbReference type="EC" id="3.-.-.-" evidence="14"/>
<dbReference type="EMBL" id="WEFP01000001">
    <property type="protein sequence ID" value="KAB7577586.1"/>
    <property type="molecule type" value="Genomic_DNA"/>
</dbReference>
<dbReference type="Proteomes" id="UP000253144">
    <property type="component" value="Unassembled WGS sequence"/>
</dbReference>
<organism evidence="8 15">
    <name type="scientific">Enterococcus faecium</name>
    <name type="common">Streptococcus faecium</name>
    <dbReference type="NCBI Taxonomy" id="1352"/>
    <lineage>
        <taxon>Bacteria</taxon>
        <taxon>Bacillati</taxon>
        <taxon>Bacillota</taxon>
        <taxon>Bacilli</taxon>
        <taxon>Lactobacillales</taxon>
        <taxon>Enterococcaceae</taxon>
        <taxon>Enterococcus</taxon>
    </lineage>
</organism>
<dbReference type="Gene3D" id="3.40.50.1000">
    <property type="entry name" value="HAD superfamily/HAD-like"/>
    <property type="match status" value="1"/>
</dbReference>
<evidence type="ECO:0000313" key="8">
    <source>
        <dbReference type="EMBL" id="KWX17627.1"/>
    </source>
</evidence>
<dbReference type="Proteomes" id="UP000183509">
    <property type="component" value="Unassembled WGS sequence"/>
</dbReference>
<dbReference type="EMBL" id="FKLM01000006">
    <property type="protein sequence ID" value="SAY82163.1"/>
    <property type="molecule type" value="Genomic_DNA"/>
</dbReference>
<dbReference type="EMBL" id="LRHK01000001">
    <property type="protein sequence ID" value="KWX17627.1"/>
    <property type="molecule type" value="Genomic_DNA"/>
</dbReference>
<reference evidence="6 20" key="7">
    <citation type="submission" date="2018-10" db="EMBL/GenBank/DDBJ databases">
        <title>Escaping from acidified nitrite in gastric host defense: Transcriptomic basis for resistance to free nitrous acid in Enterococcus faecalis.</title>
        <authorList>
            <person name="Yu Z."/>
            <person name="Shi D."/>
            <person name="Liu W."/>
            <person name="Meng F."/>
        </authorList>
    </citation>
    <scope>NUCLEOTIDE SEQUENCE [LARGE SCALE GENOMIC DNA]</scope>
    <source>
        <strain evidence="6 20">JE1</strain>
    </source>
</reference>
<evidence type="ECO:0000313" key="11">
    <source>
        <dbReference type="EMBL" id="PZM54466.1"/>
    </source>
</evidence>
<evidence type="ECO:0000313" key="21">
    <source>
        <dbReference type="Proteomes" id="UP000289562"/>
    </source>
</evidence>
<dbReference type="NCBIfam" id="TIGR01509">
    <property type="entry name" value="HAD-SF-IA-v3"/>
    <property type="match status" value="1"/>
</dbReference>
<reference evidence="10 17" key="4">
    <citation type="submission" date="2017-02" db="EMBL/GenBank/DDBJ databases">
        <title>Clonality and virulence of isolates of VRE in Hematopoietic Stem Cell Transplanted (HSCT) patients.</title>
        <authorList>
            <person name="Marchi A.P."/>
            <person name="Martins R.C."/>
            <person name="Marie S.K."/>
            <person name="Levin A.S."/>
            <person name="Costa S.F."/>
        </authorList>
    </citation>
    <scope>NUCLEOTIDE SEQUENCE [LARGE SCALE GENOMIC DNA]</scope>
    <source>
        <strain evidence="10 17">LIM1759</strain>
    </source>
</reference>
<sequence>MKGIIFDFNGTMFLDSHLHEAAWLHMIHDHTKDGLSDEDILKNIHGRTNTEILKHFISEHLTASEIAVLSEEKESYYRMLCLQNENELQLTKGLEATLDQLTDQQIPLTIATATVKENVAFYFDIFDLARWFDWDKIVYDDGSFPGKPQPDIFLKAADKLSLAPADCLVIEDAYSGLLAAKRAGIGTIIAIDPFGKNKTVFEQAQLNKDGTIKDFTGFWTEHLSATSVNS</sequence>
<dbReference type="InterPro" id="IPR036412">
    <property type="entry name" value="HAD-like_sf"/>
</dbReference>
<evidence type="ECO:0000313" key="16">
    <source>
        <dbReference type="Proteomes" id="UP000183509"/>
    </source>
</evidence>
<dbReference type="EMBL" id="MVGJ01000034">
    <property type="protein sequence ID" value="OOL82732.1"/>
    <property type="molecule type" value="Genomic_DNA"/>
</dbReference>
<evidence type="ECO:0000256" key="2">
    <source>
        <dbReference type="ARBA" id="ARBA00006171"/>
    </source>
</evidence>
<dbReference type="Proteomes" id="UP000070452">
    <property type="component" value="Unassembled WGS sequence"/>
</dbReference>
<dbReference type="InterPro" id="IPR051600">
    <property type="entry name" value="Beta-PGM-like"/>
</dbReference>
<keyword evidence="4" id="KW-0460">Magnesium</keyword>
<gene>
    <name evidence="8" type="ORF">AWT83_03515</name>
    <name evidence="10" type="ORF">B1P95_07430</name>
    <name evidence="13" type="ORF">CYQ77_07750</name>
    <name evidence="6" type="ORF">D9Z05_00155</name>
    <name evidence="11" type="ORF">DKP91_12540</name>
    <name evidence="14" type="ORF">DTPHA_600606</name>
    <name evidence="12" type="ORF">EB12_01380</name>
    <name evidence="7" type="ORF">GBM73_09710</name>
    <name evidence="9" type="ORF">P6Z85_00210</name>
</gene>
<reference evidence="12 19" key="1">
    <citation type="submission" date="2015-06" db="EMBL/GenBank/DDBJ databases">
        <title>The Genome Sequence of Enterococcus faecium 131EA1.</title>
        <authorList>
            <consortium name="The Broad Institute Genomics Platform"/>
            <consortium name="The Broad Institute Genome Sequencing Center for Infectious Disease"/>
            <person name="Earl A.M."/>
            <person name="Van Tyne D."/>
            <person name="Lebreton F."/>
            <person name="Saavedra J.T."/>
            <person name="Gilmore M.S."/>
            <person name="Manson Mcguire A."/>
            <person name="Clock S."/>
            <person name="Crupain M."/>
            <person name="Rangan U."/>
            <person name="Young S."/>
            <person name="Abouelleil A."/>
            <person name="Cao P."/>
            <person name="Chapman S.B."/>
            <person name="Griggs A."/>
            <person name="Priest M."/>
            <person name="Shea T."/>
            <person name="Wortman J."/>
            <person name="Nusbaum C."/>
            <person name="Birren B."/>
        </authorList>
    </citation>
    <scope>NUCLEOTIDE SEQUENCE [LARGE SCALE GENOMIC DNA]</scope>
    <source>
        <strain evidence="12 19">131EA1</strain>
    </source>
</reference>
<evidence type="ECO:0000313" key="17">
    <source>
        <dbReference type="Proteomes" id="UP000191171"/>
    </source>
</evidence>
<keyword evidence="12" id="KW-0378">Hydrolase</keyword>
<dbReference type="GeneID" id="66453036"/>
<reference evidence="13 21" key="5">
    <citation type="submission" date="2017-12" db="EMBL/GenBank/DDBJ databases">
        <title>A pool of 800 enterococci isolated from chicken carcass rinse samples from New Zealand.</title>
        <authorList>
            <person name="Zhang J."/>
            <person name="Rogers L."/>
            <person name="Midwinter A."/>
            <person name="French N."/>
        </authorList>
    </citation>
    <scope>NUCLEOTIDE SEQUENCE [LARGE SCALE GENOMIC DNA]</scope>
    <source>
        <strain evidence="13 21">EN697</strain>
    </source>
</reference>
<comment type="cofactor">
    <cofactor evidence="1">
        <name>Mg(2+)</name>
        <dbReference type="ChEBI" id="CHEBI:18420"/>
    </cofactor>
</comment>
<dbReference type="EMBL" id="QHGU01000084">
    <property type="protein sequence ID" value="PZM54466.1"/>
    <property type="molecule type" value="Genomic_DNA"/>
</dbReference>
<dbReference type="EMBL" id="PJVH01000021">
    <property type="protein sequence ID" value="RXU87739.1"/>
    <property type="molecule type" value="Genomic_DNA"/>
</dbReference>
<dbReference type="InterPro" id="IPR006439">
    <property type="entry name" value="HAD-SF_hydro_IA"/>
</dbReference>
<dbReference type="Gene3D" id="1.10.150.240">
    <property type="entry name" value="Putative phosphatase, domain 2"/>
    <property type="match status" value="1"/>
</dbReference>
<proteinExistence type="inferred from homology"/>
<evidence type="ECO:0000256" key="4">
    <source>
        <dbReference type="ARBA" id="ARBA00022842"/>
    </source>
</evidence>
<keyword evidence="3" id="KW-0479">Metal-binding</keyword>
<dbReference type="EMBL" id="JARPTX010000001">
    <property type="protein sequence ID" value="MDT2368614.1"/>
    <property type="molecule type" value="Genomic_DNA"/>
</dbReference>
<comment type="similarity">
    <text evidence="2">Belongs to the HAD-like hydrolase superfamily. CbbY/CbbZ/Gph/YieH family.</text>
</comment>
<evidence type="ECO:0000313" key="6">
    <source>
        <dbReference type="EMBL" id="AYM71776.1"/>
    </source>
</evidence>
<reference evidence="14 16" key="3">
    <citation type="submission" date="2016-04" db="EMBL/GenBank/DDBJ databases">
        <authorList>
            <person name="Millard A."/>
        </authorList>
    </citation>
    <scope>NUCLEOTIDE SEQUENCE [LARGE SCALE GENOMIC DNA]</scope>
    <source>
        <strain evidence="14">Isolate 22</strain>
    </source>
</reference>
<evidence type="ECO:0000313" key="10">
    <source>
        <dbReference type="EMBL" id="OOL82732.1"/>
    </source>
</evidence>
<dbReference type="SUPFAM" id="SSF56784">
    <property type="entry name" value="HAD-like"/>
    <property type="match status" value="1"/>
</dbReference>
<dbReference type="GO" id="GO:0046872">
    <property type="term" value="F:metal ion binding"/>
    <property type="evidence" value="ECO:0007669"/>
    <property type="project" value="UniProtKB-KW"/>
</dbReference>
<dbReference type="Proteomes" id="UP000191171">
    <property type="component" value="Unassembled WGS sequence"/>
</dbReference>
<dbReference type="Proteomes" id="UP001260956">
    <property type="component" value="Unassembled WGS sequence"/>
</dbReference>
<dbReference type="PANTHER" id="PTHR46193:SF18">
    <property type="entry name" value="HEXITOL PHOSPHATASE B"/>
    <property type="match status" value="1"/>
</dbReference>
<evidence type="ECO:0000313" key="18">
    <source>
        <dbReference type="Proteomes" id="UP000249070"/>
    </source>
</evidence>
<evidence type="ECO:0000313" key="7">
    <source>
        <dbReference type="EMBL" id="KAB7577586.1"/>
    </source>
</evidence>
<keyword evidence="5" id="KW-0119">Carbohydrate metabolism</keyword>
<dbReference type="InterPro" id="IPR023198">
    <property type="entry name" value="PGP-like_dom2"/>
</dbReference>
<protein>
    <submittedName>
        <fullName evidence="6">HAD family phosphatase</fullName>
    </submittedName>
    <submittedName>
        <fullName evidence="12">HAD superfamily hydrolase</fullName>
        <ecNumber evidence="14">3.-.-.-</ecNumber>
    </submittedName>
    <submittedName>
        <fullName evidence="8">Pesticidal protein Cry10Aa</fullName>
    </submittedName>
</protein>
<name>A0A132P5T3_ENTFC</name>
<reference evidence="11 18" key="6">
    <citation type="submission" date="2018-05" db="EMBL/GenBank/DDBJ databases">
        <title>Vancomycin-resistant Enterococcus faecium strain from Chelyabinsk, Russia.</title>
        <authorList>
            <person name="Gostev V."/>
            <person name="Goncharov A."/>
            <person name="Kolodzhieva V."/>
            <person name="Suvorov A."/>
            <person name="Sidorenko S."/>
            <person name="Zueva L."/>
        </authorList>
    </citation>
    <scope>NUCLEOTIDE SEQUENCE [LARGE SCALE GENOMIC DNA]</scope>
    <source>
        <strain evidence="11 18">20</strain>
    </source>
</reference>
<evidence type="ECO:0000256" key="1">
    <source>
        <dbReference type="ARBA" id="ARBA00001946"/>
    </source>
</evidence>
<evidence type="ECO:0000256" key="3">
    <source>
        <dbReference type="ARBA" id="ARBA00022723"/>
    </source>
</evidence>
<dbReference type="EMBL" id="LEQJ01000009">
    <property type="protein sequence ID" value="RBS31195.1"/>
    <property type="molecule type" value="Genomic_DNA"/>
</dbReference>
<dbReference type="PANTHER" id="PTHR46193">
    <property type="entry name" value="6-PHOSPHOGLUCONATE PHOSPHATASE"/>
    <property type="match status" value="1"/>
</dbReference>
<dbReference type="STRING" id="1352.AL014_12185"/>
<evidence type="ECO:0000256" key="5">
    <source>
        <dbReference type="ARBA" id="ARBA00023277"/>
    </source>
</evidence>
<reference evidence="7 22" key="8">
    <citation type="submission" date="2019-10" db="EMBL/GenBank/DDBJ databases">
        <title>Evolutionary dynamics of vancomycin-resistant Enterococcus faecium during gastrointestinal tract colonization and bloodstream infection in immunocompromised pediatric patients.</title>
        <authorList>
            <person name="Chilambi G.S."/>
            <person name="Nordstrom H.R."/>
            <person name="Evans D.R."/>
            <person name="Ferrolino J."/>
            <person name="Hayden R.T."/>
            <person name="Maron G.M."/>
            <person name="Vo A.N."/>
            <person name="Gilmore M.S."/>
            <person name="Wolf J."/>
            <person name="Rosch J.W."/>
            <person name="Van Tyne D."/>
        </authorList>
    </citation>
    <scope>NUCLEOTIDE SEQUENCE [LARGE SCALE GENOMIC DNA]</scope>
    <source>
        <strain evidence="7 22">VRECG27</strain>
    </source>
</reference>
<dbReference type="OMA" id="LHEKAWF"/>
<evidence type="ECO:0000313" key="14">
    <source>
        <dbReference type="EMBL" id="SAY82163.1"/>
    </source>
</evidence>
<dbReference type="InterPro" id="IPR023214">
    <property type="entry name" value="HAD_sf"/>
</dbReference>
<evidence type="ECO:0000313" key="19">
    <source>
        <dbReference type="Proteomes" id="UP000253144"/>
    </source>
</evidence>
<dbReference type="GO" id="GO:0016787">
    <property type="term" value="F:hydrolase activity"/>
    <property type="evidence" value="ECO:0007669"/>
    <property type="project" value="UniProtKB-KW"/>
</dbReference>